<organism evidence="1 2">
    <name type="scientific">Thelohanellus kitauei</name>
    <name type="common">Myxosporean</name>
    <dbReference type="NCBI Taxonomy" id="669202"/>
    <lineage>
        <taxon>Eukaryota</taxon>
        <taxon>Metazoa</taxon>
        <taxon>Cnidaria</taxon>
        <taxon>Myxozoa</taxon>
        <taxon>Myxosporea</taxon>
        <taxon>Bivalvulida</taxon>
        <taxon>Platysporina</taxon>
        <taxon>Myxobolidae</taxon>
        <taxon>Thelohanellus</taxon>
    </lineage>
</organism>
<comment type="caution">
    <text evidence="1">The sequence shown here is derived from an EMBL/GenBank/DDBJ whole genome shotgun (WGS) entry which is preliminary data.</text>
</comment>
<sequence length="125" mass="14433">MLETLDEKNEMLRLEEEKANGVWKIELDVWGVVNNPNIAAVVASYFVSIRIARDIKSHTVADELHLPTAKNIVRVLIEEEYVNKCNGMYISLEKTQKEEVEVVCSQYFIDIIVRSQKMAMNMEND</sequence>
<evidence type="ECO:0000313" key="1">
    <source>
        <dbReference type="EMBL" id="KII61033.1"/>
    </source>
</evidence>
<dbReference type="AlphaFoldDB" id="A0A0C2I770"/>
<dbReference type="Proteomes" id="UP000031668">
    <property type="component" value="Unassembled WGS sequence"/>
</dbReference>
<gene>
    <name evidence="1" type="ORF">RF11_01750</name>
</gene>
<dbReference type="EMBL" id="JWZT01005389">
    <property type="protein sequence ID" value="KII61033.1"/>
    <property type="molecule type" value="Genomic_DNA"/>
</dbReference>
<evidence type="ECO:0000313" key="2">
    <source>
        <dbReference type="Proteomes" id="UP000031668"/>
    </source>
</evidence>
<protein>
    <submittedName>
        <fullName evidence="1">Uncharacterized protein</fullName>
    </submittedName>
</protein>
<reference evidence="1 2" key="1">
    <citation type="journal article" date="2014" name="Genome Biol. Evol.">
        <title>The genome of the myxosporean Thelohanellus kitauei shows adaptations to nutrient acquisition within its fish host.</title>
        <authorList>
            <person name="Yang Y."/>
            <person name="Xiong J."/>
            <person name="Zhou Z."/>
            <person name="Huo F."/>
            <person name="Miao W."/>
            <person name="Ran C."/>
            <person name="Liu Y."/>
            <person name="Zhang J."/>
            <person name="Feng J."/>
            <person name="Wang M."/>
            <person name="Wang M."/>
            <person name="Wang L."/>
            <person name="Yao B."/>
        </authorList>
    </citation>
    <scope>NUCLEOTIDE SEQUENCE [LARGE SCALE GENOMIC DNA]</scope>
    <source>
        <strain evidence="1">Wuqing</strain>
    </source>
</reference>
<proteinExistence type="predicted"/>
<keyword evidence="2" id="KW-1185">Reference proteome</keyword>
<dbReference type="OrthoDB" id="1101576at2759"/>
<name>A0A0C2I770_THEKT</name>
<accession>A0A0C2I770</accession>